<evidence type="ECO:0000256" key="8">
    <source>
        <dbReference type="HAMAP-Rule" id="MF_00083"/>
    </source>
</evidence>
<dbReference type="PANTHER" id="PTHR17224">
    <property type="entry name" value="PEPTIDYL-TRNA HYDROLASE"/>
    <property type="match status" value="1"/>
</dbReference>
<evidence type="ECO:0000256" key="4">
    <source>
        <dbReference type="ARBA" id="ARBA00022884"/>
    </source>
</evidence>
<reference evidence="11" key="2">
    <citation type="journal article" date="2021" name="PeerJ">
        <title>Extensive microbial diversity within the chicken gut microbiome revealed by metagenomics and culture.</title>
        <authorList>
            <person name="Gilroy R."/>
            <person name="Ravi A."/>
            <person name="Getino M."/>
            <person name="Pursley I."/>
            <person name="Horton D.L."/>
            <person name="Alikhan N.F."/>
            <person name="Baker D."/>
            <person name="Gharbi K."/>
            <person name="Hall N."/>
            <person name="Watson M."/>
            <person name="Adriaenssens E.M."/>
            <person name="Foster-Nyarko E."/>
            <person name="Jarju S."/>
            <person name="Secka A."/>
            <person name="Antonio M."/>
            <person name="Oren A."/>
            <person name="Chaudhuri R.R."/>
            <person name="La Ragione R."/>
            <person name="Hildebrand F."/>
            <person name="Pallen M.J."/>
        </authorList>
    </citation>
    <scope>NUCLEOTIDE SEQUENCE</scope>
    <source>
        <strain evidence="11">CHK147-3167</strain>
    </source>
</reference>
<feature type="binding site" evidence="8">
    <location>
        <position position="66"/>
    </location>
    <ligand>
        <name>tRNA</name>
        <dbReference type="ChEBI" id="CHEBI:17843"/>
    </ligand>
</feature>
<comment type="subunit">
    <text evidence="8">Monomer.</text>
</comment>
<proteinExistence type="inferred from homology"/>
<dbReference type="SUPFAM" id="SSF53178">
    <property type="entry name" value="Peptidyl-tRNA hydrolase-like"/>
    <property type="match status" value="1"/>
</dbReference>
<evidence type="ECO:0000256" key="5">
    <source>
        <dbReference type="ARBA" id="ARBA00038063"/>
    </source>
</evidence>
<organism evidence="11 12">
    <name type="scientific">Candidatus Coprosoma intestinipullorum</name>
    <dbReference type="NCBI Taxonomy" id="2840752"/>
    <lineage>
        <taxon>Bacteria</taxon>
        <taxon>Bacillati</taxon>
        <taxon>Bacillota</taxon>
        <taxon>Bacillota incertae sedis</taxon>
        <taxon>Candidatus Coprosoma</taxon>
    </lineage>
</organism>
<feature type="active site" description="Proton acceptor" evidence="8">
    <location>
        <position position="19"/>
    </location>
</feature>
<dbReference type="FunFam" id="3.40.50.1470:FF:000001">
    <property type="entry name" value="Peptidyl-tRNA hydrolase"/>
    <property type="match status" value="1"/>
</dbReference>
<keyword evidence="3 8" id="KW-0378">Hydrolase</keyword>
<dbReference type="InterPro" id="IPR018171">
    <property type="entry name" value="Pept_tRNA_hydro_CS"/>
</dbReference>
<evidence type="ECO:0000256" key="6">
    <source>
        <dbReference type="ARBA" id="ARBA00048707"/>
    </source>
</evidence>
<dbReference type="EC" id="3.1.1.29" evidence="1 8"/>
<dbReference type="InterPro" id="IPR001328">
    <property type="entry name" value="Pept_tRNA_hydro"/>
</dbReference>
<comment type="similarity">
    <text evidence="5 8 10">Belongs to the PTH family.</text>
</comment>
<evidence type="ECO:0000256" key="1">
    <source>
        <dbReference type="ARBA" id="ARBA00013260"/>
    </source>
</evidence>
<comment type="catalytic activity">
    <reaction evidence="6 8 9">
        <text>an N-acyl-L-alpha-aminoacyl-tRNA + H2O = an N-acyl-L-amino acid + a tRNA + H(+)</text>
        <dbReference type="Rhea" id="RHEA:54448"/>
        <dbReference type="Rhea" id="RHEA-COMP:10123"/>
        <dbReference type="Rhea" id="RHEA-COMP:13883"/>
        <dbReference type="ChEBI" id="CHEBI:15377"/>
        <dbReference type="ChEBI" id="CHEBI:15378"/>
        <dbReference type="ChEBI" id="CHEBI:59874"/>
        <dbReference type="ChEBI" id="CHEBI:78442"/>
        <dbReference type="ChEBI" id="CHEBI:138191"/>
        <dbReference type="EC" id="3.1.1.29"/>
    </reaction>
</comment>
<dbReference type="GO" id="GO:0072344">
    <property type="term" value="P:rescue of stalled ribosome"/>
    <property type="evidence" value="ECO:0007669"/>
    <property type="project" value="UniProtKB-UniRule"/>
</dbReference>
<evidence type="ECO:0000256" key="10">
    <source>
        <dbReference type="RuleBase" id="RU004320"/>
    </source>
</evidence>
<dbReference type="PANTHER" id="PTHR17224:SF1">
    <property type="entry name" value="PEPTIDYL-TRNA HYDROLASE"/>
    <property type="match status" value="1"/>
</dbReference>
<feature type="site" description="Stabilizes the basic form of H active site to accept a proton" evidence="8">
    <location>
        <position position="91"/>
    </location>
</feature>
<feature type="binding site" evidence="8">
    <location>
        <position position="14"/>
    </location>
    <ligand>
        <name>tRNA</name>
        <dbReference type="ChEBI" id="CHEBI:17843"/>
    </ligand>
</feature>
<feature type="binding site" evidence="8">
    <location>
        <position position="112"/>
    </location>
    <ligand>
        <name>tRNA</name>
        <dbReference type="ChEBI" id="CHEBI:17843"/>
    </ligand>
</feature>
<comment type="subcellular location">
    <subcellularLocation>
        <location evidence="8">Cytoplasm</location>
    </subcellularLocation>
</comment>
<dbReference type="PROSITE" id="PS01195">
    <property type="entry name" value="PEPT_TRNA_HYDROL_1"/>
    <property type="match status" value="1"/>
</dbReference>
<keyword evidence="4 8" id="KW-0694">RNA-binding</keyword>
<feature type="site" description="Discriminates between blocked and unblocked aminoacyl-tRNA" evidence="8">
    <location>
        <position position="9"/>
    </location>
</feature>
<reference evidence="11" key="1">
    <citation type="submission" date="2020-10" db="EMBL/GenBank/DDBJ databases">
        <authorList>
            <person name="Gilroy R."/>
        </authorList>
    </citation>
    <scope>NUCLEOTIDE SEQUENCE</scope>
    <source>
        <strain evidence="11">CHK147-3167</strain>
    </source>
</reference>
<name>A0A9D0ZRN0_9FIRM</name>
<feature type="binding site" evidence="8">
    <location>
        <position position="64"/>
    </location>
    <ligand>
        <name>tRNA</name>
        <dbReference type="ChEBI" id="CHEBI:17843"/>
    </ligand>
</feature>
<dbReference type="GO" id="GO:0005737">
    <property type="term" value="C:cytoplasm"/>
    <property type="evidence" value="ECO:0007669"/>
    <property type="project" value="UniProtKB-SubCell"/>
</dbReference>
<evidence type="ECO:0000256" key="7">
    <source>
        <dbReference type="ARBA" id="ARBA00050038"/>
    </source>
</evidence>
<dbReference type="NCBIfam" id="TIGR00447">
    <property type="entry name" value="pth"/>
    <property type="match status" value="1"/>
</dbReference>
<evidence type="ECO:0000256" key="3">
    <source>
        <dbReference type="ARBA" id="ARBA00022801"/>
    </source>
</evidence>
<dbReference type="Gene3D" id="3.40.50.1470">
    <property type="entry name" value="Peptidyl-tRNA hydrolase"/>
    <property type="match status" value="1"/>
</dbReference>
<dbReference type="PROSITE" id="PS01196">
    <property type="entry name" value="PEPT_TRNA_HYDROL_2"/>
    <property type="match status" value="1"/>
</dbReference>
<evidence type="ECO:0000256" key="9">
    <source>
        <dbReference type="RuleBase" id="RU000673"/>
    </source>
</evidence>
<evidence type="ECO:0000313" key="11">
    <source>
        <dbReference type="EMBL" id="HIQ90237.1"/>
    </source>
</evidence>
<protein>
    <recommendedName>
        <fullName evidence="7 8">Peptidyl-tRNA hydrolase</fullName>
        <shortName evidence="8">Pth</shortName>
        <ecNumber evidence="1 8">3.1.1.29</ecNumber>
    </recommendedName>
</protein>
<dbReference type="HAMAP" id="MF_00083">
    <property type="entry name" value="Pept_tRNA_hydro_bact"/>
    <property type="match status" value="1"/>
</dbReference>
<gene>
    <name evidence="8" type="primary">pth</name>
    <name evidence="11" type="ORF">IAB27_01220</name>
</gene>
<dbReference type="GO" id="GO:0004045">
    <property type="term" value="F:peptidyl-tRNA hydrolase activity"/>
    <property type="evidence" value="ECO:0007669"/>
    <property type="project" value="UniProtKB-UniRule"/>
</dbReference>
<accession>A0A9D0ZRN0</accession>
<dbReference type="GO" id="GO:0000049">
    <property type="term" value="F:tRNA binding"/>
    <property type="evidence" value="ECO:0007669"/>
    <property type="project" value="UniProtKB-UniRule"/>
</dbReference>
<dbReference type="AlphaFoldDB" id="A0A9D0ZRN0"/>
<keyword evidence="2 8" id="KW-0820">tRNA-binding</keyword>
<dbReference type="CDD" id="cd00462">
    <property type="entry name" value="PTH"/>
    <property type="match status" value="1"/>
</dbReference>
<evidence type="ECO:0000256" key="2">
    <source>
        <dbReference type="ARBA" id="ARBA00022555"/>
    </source>
</evidence>
<comment type="function">
    <text evidence="8">Catalyzes the release of premature peptidyl moieties from peptidyl-tRNA molecules trapped in stalled 50S ribosomal subunits, and thus maintains levels of free tRNAs and 50S ribosomes.</text>
</comment>
<dbReference type="EMBL" id="DVFV01000027">
    <property type="protein sequence ID" value="HIQ90237.1"/>
    <property type="molecule type" value="Genomic_DNA"/>
</dbReference>
<dbReference type="InterPro" id="IPR036416">
    <property type="entry name" value="Pept_tRNA_hydro_sf"/>
</dbReference>
<keyword evidence="8" id="KW-0963">Cytoplasm</keyword>
<comment type="function">
    <text evidence="8">Hydrolyzes ribosome-free peptidyl-tRNAs (with 1 or more amino acids incorporated), which drop off the ribosome during protein synthesis, or as a result of ribosome stalling.</text>
</comment>
<dbReference type="GO" id="GO:0006515">
    <property type="term" value="P:protein quality control for misfolded or incompletely synthesized proteins"/>
    <property type="evidence" value="ECO:0007669"/>
    <property type="project" value="UniProtKB-UniRule"/>
</dbReference>
<dbReference type="Pfam" id="PF01195">
    <property type="entry name" value="Pept_tRNA_hydro"/>
    <property type="match status" value="1"/>
</dbReference>
<sequence>MKLIVGLGNPGKEYADTRHNAGFKFIDEYAKSKGLTFNQNKFKGLYTTFINNGEKIILLKPQKYMNLSGEVVRDFVNFFKIKTDDILIICDDLDTPLGKIKIKYKGSSGGHNGLKNIEQNLNTNEYKRIKIGISNDKNEDRINYVIGKMPKEDLNKLNEVTSRSPEILEDYLNLKFDNLMNKYNTK</sequence>
<dbReference type="Proteomes" id="UP000886786">
    <property type="component" value="Unassembled WGS sequence"/>
</dbReference>
<evidence type="ECO:0000313" key="12">
    <source>
        <dbReference type="Proteomes" id="UP000886786"/>
    </source>
</evidence>
<comment type="caution">
    <text evidence="11">The sequence shown here is derived from an EMBL/GenBank/DDBJ whole genome shotgun (WGS) entry which is preliminary data.</text>
</comment>